<dbReference type="GO" id="GO:0016799">
    <property type="term" value="F:hydrolase activity, hydrolyzing N-glycosyl compounds"/>
    <property type="evidence" value="ECO:0007669"/>
    <property type="project" value="InterPro"/>
</dbReference>
<evidence type="ECO:0000313" key="3">
    <source>
        <dbReference type="EMBL" id="KOS08330.1"/>
    </source>
</evidence>
<gene>
    <name evidence="3" type="ORF">AM493_11965</name>
</gene>
<dbReference type="InterPro" id="IPR013783">
    <property type="entry name" value="Ig-like_fold"/>
</dbReference>
<evidence type="ECO:0000259" key="2">
    <source>
        <dbReference type="Pfam" id="PF21027"/>
    </source>
</evidence>
<comment type="caution">
    <text evidence="3">The sequence shown here is derived from an EMBL/GenBank/DDBJ whole genome shotgun (WGS) entry which is preliminary data.</text>
</comment>
<feature type="domain" description="Cellulose-binding Sde182 nucleoside hydrolase-like" evidence="1">
    <location>
        <begin position="20"/>
        <end position="278"/>
    </location>
</feature>
<dbReference type="Gene3D" id="2.60.40.10">
    <property type="entry name" value="Immunoglobulins"/>
    <property type="match status" value="1"/>
</dbReference>
<feature type="domain" description="Cellulose-binding Sde182 C-terminal" evidence="2">
    <location>
        <begin position="387"/>
        <end position="462"/>
    </location>
</feature>
<dbReference type="InterPro" id="IPR001611">
    <property type="entry name" value="Leu-rich_rpt"/>
</dbReference>
<accession>A0A0N0RR59</accession>
<dbReference type="PROSITE" id="PS51450">
    <property type="entry name" value="LRR"/>
    <property type="match status" value="1"/>
</dbReference>
<dbReference type="PATRIC" id="fig|1202724.3.peg.2480"/>
<dbReference type="Pfam" id="PF21027">
    <property type="entry name" value="Sde0182_C"/>
    <property type="match status" value="1"/>
</dbReference>
<evidence type="ECO:0000313" key="4">
    <source>
        <dbReference type="Proteomes" id="UP000037755"/>
    </source>
</evidence>
<dbReference type="InterPro" id="IPR011483">
    <property type="entry name" value="Sde182_NH-like"/>
</dbReference>
<proteinExistence type="predicted"/>
<keyword evidence="4" id="KW-1185">Reference proteome</keyword>
<evidence type="ECO:0000259" key="1">
    <source>
        <dbReference type="Pfam" id="PF07632"/>
    </source>
</evidence>
<dbReference type="STRING" id="1202724.AM493_11965"/>
<dbReference type="Proteomes" id="UP000037755">
    <property type="component" value="Unassembled WGS sequence"/>
</dbReference>
<organism evidence="3 4">
    <name type="scientific">Flavobacterium akiainvivens</name>
    <dbReference type="NCBI Taxonomy" id="1202724"/>
    <lineage>
        <taxon>Bacteria</taxon>
        <taxon>Pseudomonadati</taxon>
        <taxon>Bacteroidota</taxon>
        <taxon>Flavobacteriia</taxon>
        <taxon>Flavobacteriales</taxon>
        <taxon>Flavobacteriaceae</taxon>
        <taxon>Flavobacterium</taxon>
    </lineage>
</organism>
<sequence length="468" mass="51743">MLLSFAPAFMQRGYGQEKHRVIILSDIEADPDDSQSFVRLLLYANTMDIEGLVATTSIHQQGFIAPESITKLLEAYAKVHPNLLKHEPGYPEAAALMALVKKGQPGYGMKHVGKGHDSEGSDLIIKALEKDDKRPVWVSVWGGVNTLAQALYKIKETKSSAEAKRLTAKLRVYTISDQDDSGSWIRKTFPDVFYIVTPGGYGKATWGGINLTINSIDNTTVSNAWLAENIQQGHGPLGAMYPDVGYGMEGDTPAFLGLIPNGLNDAEHPNKGGWGGRYELYKITPAELEGEGFTGGVPFEPETRPIWTNAFDTYQTYTYSPYGRPVKKDTVITKDNKVTLWRWRDDFQNDFAARMDWCTKPYEEANHPPVAKLGHADKITVTSGEMFTLSAAGSTDPDGDSLSYLWLQYNEIGTSPAIPFLTAENLYRVVLKAPEIKKAVTAHFVLKVTDKGTPALTKYKRVEVLITP</sequence>
<dbReference type="InterPro" id="IPR036452">
    <property type="entry name" value="Ribo_hydro-like"/>
</dbReference>
<dbReference type="InterPro" id="IPR048527">
    <property type="entry name" value="Sde182_C"/>
</dbReference>
<dbReference type="SUPFAM" id="SSF53590">
    <property type="entry name" value="Nucleoside hydrolase"/>
    <property type="match status" value="1"/>
</dbReference>
<dbReference type="Pfam" id="PF07632">
    <property type="entry name" value="Sde182_NH-like"/>
    <property type="match status" value="1"/>
</dbReference>
<protein>
    <submittedName>
        <fullName evidence="3">Uncharacterized protein</fullName>
    </submittedName>
</protein>
<dbReference type="Gene3D" id="3.90.245.10">
    <property type="entry name" value="Ribonucleoside hydrolase-like"/>
    <property type="match status" value="1"/>
</dbReference>
<dbReference type="EMBL" id="LIYD01000005">
    <property type="protein sequence ID" value="KOS08330.1"/>
    <property type="molecule type" value="Genomic_DNA"/>
</dbReference>
<dbReference type="AlphaFoldDB" id="A0A0N0RR59"/>
<reference evidence="3 4" key="1">
    <citation type="submission" date="2015-08" db="EMBL/GenBank/DDBJ databases">
        <title>Whole genome sequence of Flavobacterium akiainvivens IK-1T, from decaying Wikstroemia oahuensis, an endemic Hawaiian shrub.</title>
        <authorList>
            <person name="Wan X."/>
            <person name="Hou S."/>
            <person name="Saito J."/>
            <person name="Donachie S."/>
        </authorList>
    </citation>
    <scope>NUCLEOTIDE SEQUENCE [LARGE SCALE GENOMIC DNA]</scope>
    <source>
        <strain evidence="3 4">IK-1</strain>
    </source>
</reference>
<name>A0A0N0RR59_9FLAO</name>